<evidence type="ECO:0000313" key="2">
    <source>
        <dbReference type="EMBL" id="MCS6521413.1"/>
    </source>
</evidence>
<comment type="caution">
    <text evidence="2">The sequence shown here is derived from an EMBL/GenBank/DDBJ whole genome shotgun (WGS) entry which is preliminary data.</text>
</comment>
<gene>
    <name evidence="2" type="ORF">NYQ28_02395</name>
</gene>
<keyword evidence="1" id="KW-0472">Membrane</keyword>
<protein>
    <submittedName>
        <fullName evidence="2">Uncharacterized protein</fullName>
    </submittedName>
</protein>
<feature type="transmembrane region" description="Helical" evidence="1">
    <location>
        <begin position="6"/>
        <end position="30"/>
    </location>
</feature>
<dbReference type="Proteomes" id="UP001652264">
    <property type="component" value="Unassembled WGS sequence"/>
</dbReference>
<dbReference type="RefSeq" id="WP_188868850.1">
    <property type="nucleotide sequence ID" value="NZ_JANVAD010000001.1"/>
</dbReference>
<sequence>MGGTETALVAANIAALASSVGAVVSWFGAFQARRTVIRHHAWERFTCALRQQPHDRAYDISIAVLRNLATVSWWPKPDRRLAYRALRRRERAAADAERRQGPTAGQEADS</sequence>
<keyword evidence="3" id="KW-1185">Reference proteome</keyword>
<name>A0ABT2HDS4_9MICO</name>
<evidence type="ECO:0000313" key="3">
    <source>
        <dbReference type="Proteomes" id="UP001652264"/>
    </source>
</evidence>
<keyword evidence="1" id="KW-0812">Transmembrane</keyword>
<accession>A0ABT2HDS4</accession>
<proteinExistence type="predicted"/>
<organism evidence="2 3">
    <name type="scientific">Curtobacterium citreum</name>
    <dbReference type="NCBI Taxonomy" id="2036"/>
    <lineage>
        <taxon>Bacteria</taxon>
        <taxon>Bacillati</taxon>
        <taxon>Actinomycetota</taxon>
        <taxon>Actinomycetes</taxon>
        <taxon>Micrococcales</taxon>
        <taxon>Microbacteriaceae</taxon>
        <taxon>Curtobacterium</taxon>
    </lineage>
</organism>
<dbReference type="EMBL" id="JANVAD010000001">
    <property type="protein sequence ID" value="MCS6521413.1"/>
    <property type="molecule type" value="Genomic_DNA"/>
</dbReference>
<keyword evidence="1" id="KW-1133">Transmembrane helix</keyword>
<reference evidence="2 3" key="1">
    <citation type="submission" date="2022-08" db="EMBL/GenBank/DDBJ databases">
        <title>Taxonomy of Curtobacterium flaccumfaciens.</title>
        <authorList>
            <person name="Osdaghi E."/>
            <person name="Taghavi S.M."/>
            <person name="Hamidizade M."/>
            <person name="Abachi H."/>
            <person name="Fazliarab A."/>
            <person name="Baeyen S."/>
            <person name="Portier P."/>
            <person name="Van Vaerenbergh J."/>
            <person name="Jacques M.-A."/>
        </authorList>
    </citation>
    <scope>NUCLEOTIDE SEQUENCE [LARGE SCALE GENOMIC DNA]</scope>
    <source>
        <strain evidence="2 3">LMG8786T</strain>
    </source>
</reference>
<evidence type="ECO:0000256" key="1">
    <source>
        <dbReference type="SAM" id="Phobius"/>
    </source>
</evidence>